<dbReference type="PRINTS" id="PR01988">
    <property type="entry name" value="EXPORTERBACE"/>
</dbReference>
<evidence type="ECO:0000256" key="6">
    <source>
        <dbReference type="ARBA" id="ARBA00023136"/>
    </source>
</evidence>
<dbReference type="RefSeq" id="WP_090844016.1">
    <property type="nucleotide sequence ID" value="NZ_FNIL01000015.1"/>
</dbReference>
<feature type="transmembrane region" description="Helical" evidence="7">
    <location>
        <begin position="355"/>
        <end position="375"/>
    </location>
</feature>
<organism evidence="9 10">
    <name type="scientific">Alkalicoccus daliensis</name>
    <dbReference type="NCBI Taxonomy" id="745820"/>
    <lineage>
        <taxon>Bacteria</taxon>
        <taxon>Bacillati</taxon>
        <taxon>Bacillota</taxon>
        <taxon>Bacilli</taxon>
        <taxon>Bacillales</taxon>
        <taxon>Bacillaceae</taxon>
        <taxon>Alkalicoccus</taxon>
    </lineage>
</organism>
<evidence type="ECO:0000313" key="10">
    <source>
        <dbReference type="Proteomes" id="UP000198778"/>
    </source>
</evidence>
<dbReference type="Proteomes" id="UP000198778">
    <property type="component" value="Unassembled WGS sequence"/>
</dbReference>
<evidence type="ECO:0000256" key="7">
    <source>
        <dbReference type="SAM" id="Phobius"/>
    </source>
</evidence>
<keyword evidence="2" id="KW-0813">Transport</keyword>
<evidence type="ECO:0000256" key="5">
    <source>
        <dbReference type="ARBA" id="ARBA00022989"/>
    </source>
</evidence>
<dbReference type="GO" id="GO:0005886">
    <property type="term" value="C:plasma membrane"/>
    <property type="evidence" value="ECO:0007669"/>
    <property type="project" value="UniProtKB-SubCell"/>
</dbReference>
<dbReference type="EMBL" id="FNIL01000015">
    <property type="protein sequence ID" value="SDO49378.1"/>
    <property type="molecule type" value="Genomic_DNA"/>
</dbReference>
<dbReference type="CDD" id="cd06173">
    <property type="entry name" value="MFS_MefA_like"/>
    <property type="match status" value="1"/>
</dbReference>
<dbReference type="PANTHER" id="PTHR43266:SF2">
    <property type="entry name" value="MAJOR FACILITATOR SUPERFAMILY (MFS) PROFILE DOMAIN-CONTAINING PROTEIN"/>
    <property type="match status" value="1"/>
</dbReference>
<keyword evidence="10" id="KW-1185">Reference proteome</keyword>
<keyword evidence="6 7" id="KW-0472">Membrane</keyword>
<dbReference type="InterPro" id="IPR020846">
    <property type="entry name" value="MFS_dom"/>
</dbReference>
<name>A0A1H0K014_9BACI</name>
<reference evidence="10" key="1">
    <citation type="submission" date="2016-10" db="EMBL/GenBank/DDBJ databases">
        <authorList>
            <person name="Varghese N."/>
            <person name="Submissions S."/>
        </authorList>
    </citation>
    <scope>NUCLEOTIDE SEQUENCE [LARGE SCALE GENOMIC DNA]</scope>
    <source>
        <strain evidence="10">CGMCC 1.10369</strain>
    </source>
</reference>
<sequence length="419" mass="46567">MKAKNLFKKWKYPSILLLGIGISNLGAWMYLIALNLIIFNLTGSPLAVAVLYILLPVAALATNLWAGSVVDRLNKRNCMIFLDIFRAILIFQIPWLLEHSLWLVYMIVFFINMAGAVFGPASMVYITKLIPVKERRKFNSFRSLIDSGAFLLGPALAGLLFMVGSPEFAITFNACAFFFSGMITLFMPDLEKNLKNDLGKEKISSAMLKKDFFMVMNFSRKHLYIMLVYFLFTSVIIMTEAVDSLEAAFAKEVLLLSDSDYGFLVSIAGAGIIAGAILNTLLVKKLTVSALIGLGAVFVSSGYLLYAFSHTFFMAAAGFFFLSFFTAFIHTGFLTFYQNNIPVEEMGRISSIYELIQAVFVIFTTLLIGFLAQAVSIQNAVIAGAFVMLFFAAVLSFFCMPASKKEYFQDIPVEETKAV</sequence>
<protein>
    <submittedName>
        <fullName evidence="9">Major Facilitator Superfamily protein</fullName>
    </submittedName>
</protein>
<feature type="transmembrane region" description="Helical" evidence="7">
    <location>
        <begin position="381"/>
        <end position="400"/>
    </location>
</feature>
<feature type="transmembrane region" description="Helical" evidence="7">
    <location>
        <begin position="103"/>
        <end position="126"/>
    </location>
</feature>
<feature type="domain" description="Major facilitator superfamily (MFS) profile" evidence="8">
    <location>
        <begin position="12"/>
        <end position="404"/>
    </location>
</feature>
<proteinExistence type="predicted"/>
<dbReference type="Gene3D" id="1.20.1250.20">
    <property type="entry name" value="MFS general substrate transporter like domains"/>
    <property type="match status" value="1"/>
</dbReference>
<evidence type="ECO:0000256" key="4">
    <source>
        <dbReference type="ARBA" id="ARBA00022692"/>
    </source>
</evidence>
<dbReference type="SUPFAM" id="SSF103473">
    <property type="entry name" value="MFS general substrate transporter"/>
    <property type="match status" value="1"/>
</dbReference>
<dbReference type="PANTHER" id="PTHR43266">
    <property type="entry name" value="MACROLIDE-EFFLUX PROTEIN"/>
    <property type="match status" value="1"/>
</dbReference>
<dbReference type="PROSITE" id="PS50850">
    <property type="entry name" value="MFS"/>
    <property type="match status" value="1"/>
</dbReference>
<comment type="subcellular location">
    <subcellularLocation>
        <location evidence="1">Cell membrane</location>
        <topology evidence="1">Multi-pass membrane protein</topology>
    </subcellularLocation>
</comment>
<keyword evidence="3" id="KW-1003">Cell membrane</keyword>
<dbReference type="OrthoDB" id="2156306at2"/>
<feature type="transmembrane region" description="Helical" evidence="7">
    <location>
        <begin position="12"/>
        <end position="39"/>
    </location>
</feature>
<evidence type="ECO:0000256" key="1">
    <source>
        <dbReference type="ARBA" id="ARBA00004651"/>
    </source>
</evidence>
<feature type="transmembrane region" description="Helical" evidence="7">
    <location>
        <begin position="147"/>
        <end position="164"/>
    </location>
</feature>
<feature type="transmembrane region" description="Helical" evidence="7">
    <location>
        <begin position="78"/>
        <end position="97"/>
    </location>
</feature>
<accession>A0A1H0K014</accession>
<gene>
    <name evidence="9" type="ORF">SAMN04488053_11558</name>
</gene>
<dbReference type="InterPro" id="IPR036259">
    <property type="entry name" value="MFS_trans_sf"/>
</dbReference>
<evidence type="ECO:0000256" key="3">
    <source>
        <dbReference type="ARBA" id="ARBA00022475"/>
    </source>
</evidence>
<dbReference type="Pfam" id="PF07690">
    <property type="entry name" value="MFS_1"/>
    <property type="match status" value="1"/>
</dbReference>
<evidence type="ECO:0000313" key="9">
    <source>
        <dbReference type="EMBL" id="SDO49378.1"/>
    </source>
</evidence>
<dbReference type="GO" id="GO:0022857">
    <property type="term" value="F:transmembrane transporter activity"/>
    <property type="evidence" value="ECO:0007669"/>
    <property type="project" value="InterPro"/>
</dbReference>
<feature type="transmembrane region" description="Helical" evidence="7">
    <location>
        <begin position="223"/>
        <end position="241"/>
    </location>
</feature>
<keyword evidence="4 7" id="KW-0812">Transmembrane</keyword>
<feature type="transmembrane region" description="Helical" evidence="7">
    <location>
        <begin position="312"/>
        <end position="334"/>
    </location>
</feature>
<keyword evidence="5 7" id="KW-1133">Transmembrane helix</keyword>
<feature type="transmembrane region" description="Helical" evidence="7">
    <location>
        <begin position="261"/>
        <end position="281"/>
    </location>
</feature>
<dbReference type="InterPro" id="IPR011701">
    <property type="entry name" value="MFS"/>
</dbReference>
<dbReference type="STRING" id="745820.SAMN04488053_11558"/>
<dbReference type="InterPro" id="IPR022324">
    <property type="entry name" value="Bacilysin_exporter_BacE_put"/>
</dbReference>
<dbReference type="AlphaFoldDB" id="A0A1H0K014"/>
<feature type="transmembrane region" description="Helical" evidence="7">
    <location>
        <begin position="288"/>
        <end position="306"/>
    </location>
</feature>
<feature type="transmembrane region" description="Helical" evidence="7">
    <location>
        <begin position="45"/>
        <end position="66"/>
    </location>
</feature>
<evidence type="ECO:0000256" key="2">
    <source>
        <dbReference type="ARBA" id="ARBA00022448"/>
    </source>
</evidence>
<evidence type="ECO:0000259" key="8">
    <source>
        <dbReference type="PROSITE" id="PS50850"/>
    </source>
</evidence>
<feature type="transmembrane region" description="Helical" evidence="7">
    <location>
        <begin position="170"/>
        <end position="187"/>
    </location>
</feature>